<proteinExistence type="predicted"/>
<comment type="caution">
    <text evidence="3">The sequence shown here is derived from an EMBL/GenBank/DDBJ whole genome shotgun (WGS) entry which is preliminary data.</text>
</comment>
<reference evidence="3" key="1">
    <citation type="submission" date="2023-08" db="EMBL/GenBank/DDBJ databases">
        <authorList>
            <person name="Chen Y."/>
            <person name="Shah S."/>
            <person name="Dougan E. K."/>
            <person name="Thang M."/>
            <person name="Chan C."/>
        </authorList>
    </citation>
    <scope>NUCLEOTIDE SEQUENCE</scope>
</reference>
<name>A0AA36IU56_9DINO</name>
<dbReference type="InterPro" id="IPR027417">
    <property type="entry name" value="P-loop_NTPase"/>
</dbReference>
<evidence type="ECO:0000313" key="4">
    <source>
        <dbReference type="Proteomes" id="UP001178507"/>
    </source>
</evidence>
<dbReference type="Proteomes" id="UP001178507">
    <property type="component" value="Unassembled WGS sequence"/>
</dbReference>
<feature type="coiled-coil region" evidence="1">
    <location>
        <begin position="179"/>
        <end position="239"/>
    </location>
</feature>
<keyword evidence="4" id="KW-1185">Reference proteome</keyword>
<evidence type="ECO:0000256" key="1">
    <source>
        <dbReference type="SAM" id="Coils"/>
    </source>
</evidence>
<keyword evidence="1" id="KW-0175">Coiled coil</keyword>
<dbReference type="AlphaFoldDB" id="A0AA36IU56"/>
<dbReference type="EMBL" id="CAUJNA010002446">
    <property type="protein sequence ID" value="CAJ1392946.1"/>
    <property type="molecule type" value="Genomic_DNA"/>
</dbReference>
<dbReference type="Gene3D" id="3.40.50.300">
    <property type="entry name" value="P-loop containing nucleotide triphosphate hydrolases"/>
    <property type="match status" value="1"/>
</dbReference>
<feature type="region of interest" description="Disordered" evidence="2">
    <location>
        <begin position="1"/>
        <end position="35"/>
    </location>
</feature>
<evidence type="ECO:0000256" key="2">
    <source>
        <dbReference type="SAM" id="MobiDB-lite"/>
    </source>
</evidence>
<protein>
    <recommendedName>
        <fullName evidence="5">AIG1-type G domain-containing protein</fullName>
    </recommendedName>
</protein>
<evidence type="ECO:0008006" key="5">
    <source>
        <dbReference type="Google" id="ProtNLM"/>
    </source>
</evidence>
<evidence type="ECO:0000313" key="3">
    <source>
        <dbReference type="EMBL" id="CAJ1392946.1"/>
    </source>
</evidence>
<sequence length="285" mass="33469">MRRSPESPSDGFGRKRERFRCWPPGELGEVSQSPNRQAPGGVDILLFVLKKERITAAEQETLAYVTQLLFGPECLPNLYMVVTHAGRLARDAECREQWLQEQVALSAHFGAMVAHLGAQPLSRLLFVDNMDPKEAEEEERQLVEKRRHRALQDIYALLRRHRAPPFRHSIMRRAGELQAAHLESIRKDLKARIEAELRKELDKDRGDLEAERRRLQDEVEDQRQELREKEEEVRRLFELEWSRMRSEFEERAKSQAREDLEHIAKDIVDQTETKVTRKGRRCCLM</sequence>
<accession>A0AA36IU56</accession>
<gene>
    <name evidence="3" type="ORF">EVOR1521_LOCUS17907</name>
</gene>
<organism evidence="3 4">
    <name type="scientific">Effrenium voratum</name>
    <dbReference type="NCBI Taxonomy" id="2562239"/>
    <lineage>
        <taxon>Eukaryota</taxon>
        <taxon>Sar</taxon>
        <taxon>Alveolata</taxon>
        <taxon>Dinophyceae</taxon>
        <taxon>Suessiales</taxon>
        <taxon>Symbiodiniaceae</taxon>
        <taxon>Effrenium</taxon>
    </lineage>
</organism>